<evidence type="ECO:0000313" key="2">
    <source>
        <dbReference type="Proteomes" id="UP000036338"/>
    </source>
</evidence>
<gene>
    <name evidence="1" type="ORF">VL15_05690</name>
</gene>
<reference evidence="1 2" key="1">
    <citation type="submission" date="2015-05" db="EMBL/GenBank/DDBJ databases">
        <title>Draft genome of Burkholderia cepacia LK29.</title>
        <authorList>
            <person name="Chan X.Y."/>
        </authorList>
    </citation>
    <scope>NUCLEOTIDE SEQUENCE [LARGE SCALE GENOMIC DNA]</scope>
    <source>
        <strain evidence="1 2">LK29</strain>
    </source>
</reference>
<evidence type="ECO:0000313" key="1">
    <source>
        <dbReference type="EMBL" id="KML61113.1"/>
    </source>
</evidence>
<dbReference type="Proteomes" id="UP000036338">
    <property type="component" value="Unassembled WGS sequence"/>
</dbReference>
<accession>A0A0J5XB27</accession>
<dbReference type="AlphaFoldDB" id="A0A0J5XB27"/>
<dbReference type="EMBL" id="LDWR01000011">
    <property type="protein sequence ID" value="KML61113.1"/>
    <property type="molecule type" value="Genomic_DNA"/>
</dbReference>
<comment type="caution">
    <text evidence="1">The sequence shown here is derived from an EMBL/GenBank/DDBJ whole genome shotgun (WGS) entry which is preliminary data.</text>
</comment>
<dbReference type="PATRIC" id="fig|292.27.peg.443"/>
<proteinExistence type="predicted"/>
<name>A0A0J5XB27_BURCE</name>
<organism evidence="1 2">
    <name type="scientific">Burkholderia cepacia</name>
    <name type="common">Pseudomonas cepacia</name>
    <dbReference type="NCBI Taxonomy" id="292"/>
    <lineage>
        <taxon>Bacteria</taxon>
        <taxon>Pseudomonadati</taxon>
        <taxon>Pseudomonadota</taxon>
        <taxon>Betaproteobacteria</taxon>
        <taxon>Burkholderiales</taxon>
        <taxon>Burkholderiaceae</taxon>
        <taxon>Burkholderia</taxon>
        <taxon>Burkholderia cepacia complex</taxon>
    </lineage>
</organism>
<sequence length="97" mass="10301">MTAATKEQIYDEQISPLMTQIIAICKEHGIPIVASFFTPGGDGPELAVTTALLGNGFEAPKNFSNALRELRPELFGGAPLMLRTEHGDGSTTLTAIV</sequence>
<dbReference type="RefSeq" id="WP_048243870.1">
    <property type="nucleotide sequence ID" value="NZ_LDWR01000011.1"/>
</dbReference>
<protein>
    <submittedName>
        <fullName evidence="1">Uncharacterized protein</fullName>
    </submittedName>
</protein>